<reference evidence="4 5" key="1">
    <citation type="submission" date="2016-04" db="EMBL/GenBank/DDBJ databases">
        <title>Complete Genome Sequence of Halotalea alkalilenta IHB B 13600.</title>
        <authorList>
            <person name="Swarnkar M.K."/>
            <person name="Sharma A."/>
            <person name="Kaushal K."/>
            <person name="Soni R."/>
            <person name="Rana S."/>
            <person name="Singh A.K."/>
            <person name="Gulati A."/>
        </authorList>
    </citation>
    <scope>NUCLEOTIDE SEQUENCE [LARGE SCALE GENOMIC DNA]</scope>
    <source>
        <strain evidence="4 5">IHB B 13600</strain>
    </source>
</reference>
<dbReference type="CDD" id="cd01169">
    <property type="entry name" value="HMPP_kinase"/>
    <property type="match status" value="1"/>
</dbReference>
<proteinExistence type="predicted"/>
<dbReference type="PANTHER" id="PTHR20858">
    <property type="entry name" value="PHOSPHOMETHYLPYRIMIDINE KINASE"/>
    <property type="match status" value="1"/>
</dbReference>
<dbReference type="SUPFAM" id="SSF53613">
    <property type="entry name" value="Ribokinase-like"/>
    <property type="match status" value="1"/>
</dbReference>
<dbReference type="GO" id="GO:0009228">
    <property type="term" value="P:thiamine biosynthetic process"/>
    <property type="evidence" value="ECO:0007669"/>
    <property type="project" value="InterPro"/>
</dbReference>
<dbReference type="Pfam" id="PF08543">
    <property type="entry name" value="Phos_pyr_kin"/>
    <property type="match status" value="1"/>
</dbReference>
<dbReference type="GO" id="GO:0009229">
    <property type="term" value="P:thiamine diphosphate biosynthetic process"/>
    <property type="evidence" value="ECO:0007669"/>
    <property type="project" value="UniProtKB-UniPathway"/>
</dbReference>
<dbReference type="Gene3D" id="3.40.1190.20">
    <property type="match status" value="1"/>
</dbReference>
<organism evidence="4 5">
    <name type="scientific">Halotalea alkalilenta</name>
    <dbReference type="NCBI Taxonomy" id="376489"/>
    <lineage>
        <taxon>Bacteria</taxon>
        <taxon>Pseudomonadati</taxon>
        <taxon>Pseudomonadota</taxon>
        <taxon>Gammaproteobacteria</taxon>
        <taxon>Oceanospirillales</taxon>
        <taxon>Halomonadaceae</taxon>
        <taxon>Halotalea</taxon>
    </lineage>
</organism>
<keyword evidence="5" id="KW-1185">Reference proteome</keyword>
<accession>A0A172YB09</accession>
<dbReference type="UniPathway" id="UPA00060">
    <property type="reaction ID" value="UER00138"/>
</dbReference>
<dbReference type="STRING" id="376489.A5892_02185"/>
<comment type="pathway">
    <text evidence="1">Cofactor biosynthesis; thiamine diphosphate biosynthesis.</text>
</comment>
<evidence type="ECO:0000313" key="4">
    <source>
        <dbReference type="EMBL" id="ANF56419.1"/>
    </source>
</evidence>
<dbReference type="GO" id="GO:0008972">
    <property type="term" value="F:phosphomethylpyrimidine kinase activity"/>
    <property type="evidence" value="ECO:0007669"/>
    <property type="project" value="InterPro"/>
</dbReference>
<evidence type="ECO:0000259" key="3">
    <source>
        <dbReference type="Pfam" id="PF08543"/>
    </source>
</evidence>
<evidence type="ECO:0000256" key="1">
    <source>
        <dbReference type="ARBA" id="ARBA00004948"/>
    </source>
</evidence>
<dbReference type="GO" id="GO:0005829">
    <property type="term" value="C:cytosol"/>
    <property type="evidence" value="ECO:0007669"/>
    <property type="project" value="TreeGrafter"/>
</dbReference>
<dbReference type="AlphaFoldDB" id="A0A172YB09"/>
<dbReference type="EC" id="2.7.1.49" evidence="2"/>
<dbReference type="GO" id="GO:0008902">
    <property type="term" value="F:hydroxymethylpyrimidine kinase activity"/>
    <property type="evidence" value="ECO:0007669"/>
    <property type="project" value="UniProtKB-EC"/>
</dbReference>
<protein>
    <recommendedName>
        <fullName evidence="2">hydroxymethylpyrimidine kinase</fullName>
        <ecNumber evidence="2">2.7.1.49</ecNumber>
    </recommendedName>
</protein>
<gene>
    <name evidence="4" type="ORF">A5892_02185</name>
</gene>
<dbReference type="InterPro" id="IPR013749">
    <property type="entry name" value="PM/HMP-P_kinase-1"/>
</dbReference>
<sequence length="273" mass="28650">MSRSFDSRPRPPAVLVFAGLDPSNGAGLGADLEAIRAGGGWALSVPTALTVQDTHDVARVVPVDPGYLLEAALRISADVPVAAVKVGLLSSLGTLEALLSFLDLHPGLPLVVDPVFKAGGGSELSGQALIAACRRRLLPRATITTPNRCELARLAGEYDDDVSRAMALCAEGPAVLVTGTDPLPGETAGETIEHVLHRAGSFPLRWQWPRLPGRYHGSGCTLASRLAVALATGESLERACEIAQRFTWDALAASHALGGGQRLPERWPARRAP</sequence>
<dbReference type="Proteomes" id="UP000077875">
    <property type="component" value="Chromosome"/>
</dbReference>
<dbReference type="EMBL" id="CP015243">
    <property type="protein sequence ID" value="ANF56419.1"/>
    <property type="molecule type" value="Genomic_DNA"/>
</dbReference>
<feature type="domain" description="Pyridoxamine kinase/Phosphomethylpyrimidine kinase" evidence="3">
    <location>
        <begin position="21"/>
        <end position="260"/>
    </location>
</feature>
<dbReference type="InterPro" id="IPR029056">
    <property type="entry name" value="Ribokinase-like"/>
</dbReference>
<evidence type="ECO:0000313" key="5">
    <source>
        <dbReference type="Proteomes" id="UP000077875"/>
    </source>
</evidence>
<dbReference type="KEGG" id="haa:A5892_02185"/>
<dbReference type="PANTHER" id="PTHR20858:SF17">
    <property type="entry name" value="HYDROXYMETHYLPYRIMIDINE_PHOSPHOMETHYLPYRIMIDINE KINASE THI20-RELATED"/>
    <property type="match status" value="1"/>
</dbReference>
<dbReference type="InterPro" id="IPR004399">
    <property type="entry name" value="HMP/HMP-P_kinase_dom"/>
</dbReference>
<name>A0A172YB09_9GAMM</name>
<evidence type="ECO:0000256" key="2">
    <source>
        <dbReference type="ARBA" id="ARBA00012135"/>
    </source>
</evidence>